<evidence type="ECO:0000313" key="4">
    <source>
        <dbReference type="EMBL" id="TWU76382.1"/>
    </source>
</evidence>
<evidence type="ECO:0000313" key="5">
    <source>
        <dbReference type="Proteomes" id="UP000317257"/>
    </source>
</evidence>
<evidence type="ECO:0000259" key="3">
    <source>
        <dbReference type="Pfam" id="PF12955"/>
    </source>
</evidence>
<comment type="caution">
    <text evidence="4">The sequence shown here is derived from an EMBL/GenBank/DDBJ whole genome shotgun (WGS) entry which is preliminary data.</text>
</comment>
<dbReference type="PANTHER" id="PTHR36853">
    <property type="entry name" value="EXPRESSED PROTEIN"/>
    <property type="match status" value="1"/>
</dbReference>
<dbReference type="InterPro" id="IPR053065">
    <property type="entry name" value="Archenteron_Induction-Rel"/>
</dbReference>
<reference evidence="5" key="1">
    <citation type="submission" date="2018-12" db="EMBL/GenBank/DDBJ databases">
        <title>The complete genome of Metarhizium rileyi, a key fungal pathogen of Lepidoptera.</title>
        <authorList>
            <person name="Binneck E."/>
            <person name="Lastra C.C.L."/>
            <person name="Sosa-Gomez D.R."/>
        </authorList>
    </citation>
    <scope>NUCLEOTIDE SEQUENCE [LARGE SCALE GENOMIC DNA]</scope>
    <source>
        <strain evidence="5">Cep018-CH2</strain>
    </source>
</reference>
<feature type="chain" id="PRO_5023107839" description="Vacuolar sorting protein Vps3844 C-terminal domain-containing protein" evidence="2">
    <location>
        <begin position="21"/>
        <end position="380"/>
    </location>
</feature>
<evidence type="ECO:0000256" key="1">
    <source>
        <dbReference type="SAM" id="Phobius"/>
    </source>
</evidence>
<keyword evidence="2" id="KW-0732">Signal</keyword>
<keyword evidence="1" id="KW-0472">Membrane</keyword>
<protein>
    <recommendedName>
        <fullName evidence="3">Vacuolar sorting protein Vps3844 C-terminal domain-containing protein</fullName>
    </recommendedName>
</protein>
<feature type="domain" description="Vacuolar sorting protein Vps3844 C-terminal" evidence="3">
    <location>
        <begin position="271"/>
        <end position="374"/>
    </location>
</feature>
<keyword evidence="1" id="KW-0812">Transmembrane</keyword>
<dbReference type="GO" id="GO:0005783">
    <property type="term" value="C:endoplasmic reticulum"/>
    <property type="evidence" value="ECO:0007669"/>
    <property type="project" value="TreeGrafter"/>
</dbReference>
<proteinExistence type="predicted"/>
<keyword evidence="1" id="KW-1133">Transmembrane helix</keyword>
<gene>
    <name evidence="4" type="ORF">ED733_006498</name>
</gene>
<dbReference type="InterPro" id="IPR024382">
    <property type="entry name" value="Vps3844_C"/>
</dbReference>
<sequence>MKLTTGLLTALTGSVAGVAAAQQSAEVFIVPTADVSSPPAITPSVARLLLLQRLAPDGRGLSLQDIPNGVDPEQAVSLINRFGKEIPPLFSDGQAGSPSQLVLMLENMDVKQIKGLRKALGISPSFTVADPPSDKAHRDLTELDFYRAGVANGSNCSIQQVVNPLESCWAGRRSAAATFSVKENPQLLDEVPKQMEQLVRLAKSGELETIIVALPSSKSSSQWLDEQQQELRRRQAEQVISSLDRPVVSAVPTSSPIPDPIFDPSERIKACYETKEACMAKTHDCSSHGECQDKYANATGSRNKAACFACHCQSTRSKSGSLTTWAGPTCAKKDISAAFWLFAGFTLALVGITYMAISILFNVGEEKLPGVIGAGVSRSK</sequence>
<organism evidence="4 5">
    <name type="scientific">Metarhizium rileyi (strain RCEF 4871)</name>
    <name type="common">Nomuraea rileyi</name>
    <dbReference type="NCBI Taxonomy" id="1649241"/>
    <lineage>
        <taxon>Eukaryota</taxon>
        <taxon>Fungi</taxon>
        <taxon>Dikarya</taxon>
        <taxon>Ascomycota</taxon>
        <taxon>Pezizomycotina</taxon>
        <taxon>Sordariomycetes</taxon>
        <taxon>Hypocreomycetidae</taxon>
        <taxon>Hypocreales</taxon>
        <taxon>Clavicipitaceae</taxon>
        <taxon>Metarhizium</taxon>
    </lineage>
</organism>
<feature type="transmembrane region" description="Helical" evidence="1">
    <location>
        <begin position="338"/>
        <end position="361"/>
    </location>
</feature>
<dbReference type="Pfam" id="PF12955">
    <property type="entry name" value="Vps3844_C"/>
    <property type="match status" value="1"/>
</dbReference>
<accession>A0A5C6GF25</accession>
<evidence type="ECO:0000256" key="2">
    <source>
        <dbReference type="SAM" id="SignalP"/>
    </source>
</evidence>
<dbReference type="Proteomes" id="UP000317257">
    <property type="component" value="Unassembled WGS sequence"/>
</dbReference>
<dbReference type="EMBL" id="SBHS01000005">
    <property type="protein sequence ID" value="TWU76382.1"/>
    <property type="molecule type" value="Genomic_DNA"/>
</dbReference>
<dbReference type="AlphaFoldDB" id="A0A5C6GF25"/>
<feature type="signal peptide" evidence="2">
    <location>
        <begin position="1"/>
        <end position="20"/>
    </location>
</feature>
<dbReference type="PANTHER" id="PTHR36853:SF1">
    <property type="entry name" value="DUF3844 DOMAIN-CONTAINING PROTEIN"/>
    <property type="match status" value="1"/>
</dbReference>
<name>A0A5C6GF25_METRR</name>